<dbReference type="PANTHER" id="PTHR30055">
    <property type="entry name" value="HTH-TYPE TRANSCRIPTIONAL REGULATOR RUTR"/>
    <property type="match status" value="1"/>
</dbReference>
<dbReference type="InterPro" id="IPR001647">
    <property type="entry name" value="HTH_TetR"/>
</dbReference>
<proteinExistence type="predicted"/>
<dbReference type="PROSITE" id="PS50977">
    <property type="entry name" value="HTH_TETR_2"/>
    <property type="match status" value="1"/>
</dbReference>
<evidence type="ECO:0000256" key="5">
    <source>
        <dbReference type="PROSITE-ProRule" id="PRU00335"/>
    </source>
</evidence>
<evidence type="ECO:0000256" key="2">
    <source>
        <dbReference type="ARBA" id="ARBA00023015"/>
    </source>
</evidence>
<dbReference type="InterPro" id="IPR039538">
    <property type="entry name" value="BetI_C"/>
</dbReference>
<gene>
    <name evidence="7" type="ORF">HPO96_08495</name>
</gene>
<keyword evidence="8" id="KW-1185">Reference proteome</keyword>
<dbReference type="PRINTS" id="PR00455">
    <property type="entry name" value="HTHTETR"/>
</dbReference>
<evidence type="ECO:0000256" key="4">
    <source>
        <dbReference type="ARBA" id="ARBA00023163"/>
    </source>
</evidence>
<dbReference type="Pfam" id="PF13977">
    <property type="entry name" value="TetR_C_6"/>
    <property type="match status" value="1"/>
</dbReference>
<protein>
    <submittedName>
        <fullName evidence="7">TetR family transcriptional regulator</fullName>
    </submittedName>
</protein>
<evidence type="ECO:0000313" key="8">
    <source>
        <dbReference type="Proteomes" id="UP000534306"/>
    </source>
</evidence>
<dbReference type="Gene3D" id="1.10.357.10">
    <property type="entry name" value="Tetracycline Repressor, domain 2"/>
    <property type="match status" value="1"/>
</dbReference>
<reference evidence="7 8" key="1">
    <citation type="submission" date="2020-05" db="EMBL/GenBank/DDBJ databases">
        <title>Genome sequence of Kribbella sandramycini ATCC 39419.</title>
        <authorList>
            <person name="Maclea K.S."/>
            <person name="Fair J.L."/>
        </authorList>
    </citation>
    <scope>NUCLEOTIDE SEQUENCE [LARGE SCALE GENOMIC DNA]</scope>
    <source>
        <strain evidence="7 8">ATCC 39419</strain>
    </source>
</reference>
<evidence type="ECO:0000313" key="7">
    <source>
        <dbReference type="EMBL" id="NOL40280.1"/>
    </source>
</evidence>
<evidence type="ECO:0000259" key="6">
    <source>
        <dbReference type="PROSITE" id="PS50977"/>
    </source>
</evidence>
<keyword evidence="1" id="KW-0678">Repressor</keyword>
<dbReference type="Proteomes" id="UP000534306">
    <property type="component" value="Unassembled WGS sequence"/>
</dbReference>
<keyword evidence="3 5" id="KW-0238">DNA-binding</keyword>
<evidence type="ECO:0000256" key="3">
    <source>
        <dbReference type="ARBA" id="ARBA00023125"/>
    </source>
</evidence>
<dbReference type="InterPro" id="IPR050109">
    <property type="entry name" value="HTH-type_TetR-like_transc_reg"/>
</dbReference>
<accession>A0A7Y4NZL6</accession>
<dbReference type="InterPro" id="IPR036271">
    <property type="entry name" value="Tet_transcr_reg_TetR-rel_C_sf"/>
</dbReference>
<dbReference type="PANTHER" id="PTHR30055:SF223">
    <property type="entry name" value="HTH-TYPE TRANSCRIPTIONAL REGULATOR UIDR"/>
    <property type="match status" value="1"/>
</dbReference>
<dbReference type="InterPro" id="IPR009057">
    <property type="entry name" value="Homeodomain-like_sf"/>
</dbReference>
<dbReference type="SUPFAM" id="SSF48498">
    <property type="entry name" value="Tetracyclin repressor-like, C-terminal domain"/>
    <property type="match status" value="1"/>
</dbReference>
<feature type="DNA-binding region" description="H-T-H motif" evidence="5">
    <location>
        <begin position="51"/>
        <end position="70"/>
    </location>
</feature>
<dbReference type="EMBL" id="JABJRC010000002">
    <property type="protein sequence ID" value="NOL40280.1"/>
    <property type="molecule type" value="Genomic_DNA"/>
</dbReference>
<sequence length="203" mass="21882">MLSSSNQYQRIVLLGMVAHVRGQGAAYDARRTAILDAVFALVDTEGVAQVTIRRVADRAGVSVGRVQHYFKTKDELLEAASSAINDRGAERVAEHAAGTPGDTLRAILRVLIPRDEEDRRLFRVQQAFETYALTTPALGARVTQGYTELSALFALLLGGPDRTADGQELLATAVGLATLTLTDVITPAEAEVIVLRRVDQLLA</sequence>
<dbReference type="SUPFAM" id="SSF46689">
    <property type="entry name" value="Homeodomain-like"/>
    <property type="match status" value="1"/>
</dbReference>
<evidence type="ECO:0000256" key="1">
    <source>
        <dbReference type="ARBA" id="ARBA00022491"/>
    </source>
</evidence>
<dbReference type="AlphaFoldDB" id="A0A7Y4NZL6"/>
<feature type="domain" description="HTH tetR-type" evidence="6">
    <location>
        <begin position="28"/>
        <end position="88"/>
    </location>
</feature>
<keyword evidence="4" id="KW-0804">Transcription</keyword>
<name>A0A7Y4NZL6_9ACTN</name>
<keyword evidence="2" id="KW-0805">Transcription regulation</keyword>
<comment type="caution">
    <text evidence="7">The sequence shown here is derived from an EMBL/GenBank/DDBJ whole genome shotgun (WGS) entry which is preliminary data.</text>
</comment>
<dbReference type="Pfam" id="PF00440">
    <property type="entry name" value="TetR_N"/>
    <property type="match status" value="1"/>
</dbReference>
<dbReference type="GO" id="GO:0003700">
    <property type="term" value="F:DNA-binding transcription factor activity"/>
    <property type="evidence" value="ECO:0007669"/>
    <property type="project" value="TreeGrafter"/>
</dbReference>
<organism evidence="7 8">
    <name type="scientific">Kribbella sandramycini</name>
    <dbReference type="NCBI Taxonomy" id="60450"/>
    <lineage>
        <taxon>Bacteria</taxon>
        <taxon>Bacillati</taxon>
        <taxon>Actinomycetota</taxon>
        <taxon>Actinomycetes</taxon>
        <taxon>Propionibacteriales</taxon>
        <taxon>Kribbellaceae</taxon>
        <taxon>Kribbella</taxon>
    </lineage>
</organism>
<dbReference type="GO" id="GO:0000976">
    <property type="term" value="F:transcription cis-regulatory region binding"/>
    <property type="evidence" value="ECO:0007669"/>
    <property type="project" value="TreeGrafter"/>
</dbReference>